<keyword evidence="2" id="KW-1185">Reference proteome</keyword>
<proteinExistence type="predicted"/>
<comment type="caution">
    <text evidence="1">The sequence shown here is derived from an EMBL/GenBank/DDBJ whole genome shotgun (WGS) entry which is preliminary data.</text>
</comment>
<accession>A0A7X5F556</accession>
<dbReference type="AlphaFoldDB" id="A0A7X5F556"/>
<gene>
    <name evidence="1" type="ORF">GWI72_16695</name>
</gene>
<evidence type="ECO:0000313" key="1">
    <source>
        <dbReference type="EMBL" id="NBN79918.1"/>
    </source>
</evidence>
<protein>
    <submittedName>
        <fullName evidence="1">Uncharacterized protein</fullName>
    </submittedName>
</protein>
<dbReference type="EMBL" id="JAABLQ010000002">
    <property type="protein sequence ID" value="NBN79918.1"/>
    <property type="molecule type" value="Genomic_DNA"/>
</dbReference>
<reference evidence="2" key="1">
    <citation type="submission" date="2020-01" db="EMBL/GenBank/DDBJ databases">
        <authorList>
            <person name="Fang Y."/>
            <person name="Sun R."/>
            <person name="Nie L."/>
            <person name="He J."/>
            <person name="Hao L."/>
            <person name="Wang L."/>
            <person name="Su S."/>
            <person name="Lv E."/>
            <person name="Zhang Z."/>
            <person name="Xie R."/>
            <person name="Liu H."/>
        </authorList>
    </citation>
    <scope>NUCLEOTIDE SEQUENCE [LARGE SCALE GENOMIC DNA]</scope>
    <source>
        <strain evidence="2">XCT-53</strain>
    </source>
</reference>
<organism evidence="1 2">
    <name type="scientific">Pannonibacter tanglangensis</name>
    <dbReference type="NCBI Taxonomy" id="2750084"/>
    <lineage>
        <taxon>Bacteria</taxon>
        <taxon>Pseudomonadati</taxon>
        <taxon>Pseudomonadota</taxon>
        <taxon>Alphaproteobacteria</taxon>
        <taxon>Hyphomicrobiales</taxon>
        <taxon>Stappiaceae</taxon>
        <taxon>Pannonibacter</taxon>
    </lineage>
</organism>
<dbReference type="Proteomes" id="UP000586722">
    <property type="component" value="Unassembled WGS sequence"/>
</dbReference>
<sequence length="325" mass="35562">MNTTINELQSAKTLQEEFSANYGHGRDFEGEAIARFAVAAGRFLGEIVGADVAQVGMAEMARKLGLECHADSDWEHAFEGAWGEAYGWPMGEVFLELNAYAHYGLVLGDHADAGTRAAQIREHLETATAFMKRLPAEAWDVDTGDAGHTLRLALGRWALDHDEAIEPYALAAFGGVSERRIRNMMSGTANSLTNDNGKVPAREALQWLADRETFRPSVWRDQDAGADEAGYPEEEELGDMLFVPVARDGSHFHPGLARDGKFTIGRPGAELTLPTFEEALAVLQQSASPAWRRPSPMGVWTNVSAVRWDRLGRAELQALADGEQP</sequence>
<evidence type="ECO:0000313" key="2">
    <source>
        <dbReference type="Proteomes" id="UP000586722"/>
    </source>
</evidence>
<name>A0A7X5F556_9HYPH</name>
<dbReference type="RefSeq" id="WP_161709392.1">
    <property type="nucleotide sequence ID" value="NZ_JAABLQ010000002.1"/>
</dbReference>